<feature type="region of interest" description="Disordered" evidence="2">
    <location>
        <begin position="326"/>
        <end position="418"/>
    </location>
</feature>
<organism evidence="3 4">
    <name type="scientific">Limulus polyphemus</name>
    <name type="common">Atlantic horseshoe crab</name>
    <dbReference type="NCBI Taxonomy" id="6850"/>
    <lineage>
        <taxon>Eukaryota</taxon>
        <taxon>Metazoa</taxon>
        <taxon>Ecdysozoa</taxon>
        <taxon>Arthropoda</taxon>
        <taxon>Chelicerata</taxon>
        <taxon>Merostomata</taxon>
        <taxon>Xiphosura</taxon>
        <taxon>Limulidae</taxon>
        <taxon>Limulus</taxon>
    </lineage>
</organism>
<feature type="coiled-coil region" evidence="1">
    <location>
        <begin position="100"/>
        <end position="127"/>
    </location>
</feature>
<reference evidence="4" key="1">
    <citation type="submission" date="2025-08" db="UniProtKB">
        <authorList>
            <consortium name="RefSeq"/>
        </authorList>
    </citation>
    <scope>IDENTIFICATION</scope>
    <source>
        <tissue evidence="4">Muscle</tissue>
    </source>
</reference>
<evidence type="ECO:0000256" key="2">
    <source>
        <dbReference type="SAM" id="MobiDB-lite"/>
    </source>
</evidence>
<keyword evidence="1" id="KW-0175">Coiled coil</keyword>
<proteinExistence type="predicted"/>
<evidence type="ECO:0000256" key="1">
    <source>
        <dbReference type="SAM" id="Coils"/>
    </source>
</evidence>
<dbReference type="Proteomes" id="UP000694941">
    <property type="component" value="Unplaced"/>
</dbReference>
<dbReference type="RefSeq" id="XP_022246666.1">
    <property type="nucleotide sequence ID" value="XM_022390958.1"/>
</dbReference>
<sequence length="436" mass="47788">MESSMIGLPEKEKSPHRQVKHGVTQHPTSQERGRPSSSGESKKAPRPVSASASPRSRPKPVSKTVDTVDSSGVRPRPVPRPSAPLINGDDGRIWLKAALNDNSKNEKEKLNKELASYEIEKQDGEKKPEPMKPVKEELIDGMDHRIVPSPQKFEPQSQEEDKITGGFTEKPSTAEAPHDAREMAPTSRNGEKEPIRPNSLPAVNGLANGKDTDSPSPLPELTHGGHVPLTRVKSPEEMTGVKSPDPESWTVPLETGPGLEWMNGQTPTDGGRATSPPMLISSLRSARELPSRPEAMMAEKQQTSQPEVMTAEKHPVTQPEVMYAEKHAATQPETMHTDNLPTTWSEMPSQSDLLKDQKELNTLPDSVMDHKKTPGSEMLPVQKEVPRTDSGKHKQPQTADDVPAVQIVSPSSGRSLASDVLGRARSKFDQFWSKNK</sequence>
<evidence type="ECO:0000313" key="4">
    <source>
        <dbReference type="RefSeq" id="XP_022246666.1"/>
    </source>
</evidence>
<dbReference type="GeneID" id="111086766"/>
<keyword evidence="3" id="KW-1185">Reference proteome</keyword>
<name>A0ABM1SSR0_LIMPO</name>
<feature type="region of interest" description="Disordered" evidence="2">
    <location>
        <begin position="290"/>
        <end position="314"/>
    </location>
</feature>
<accession>A0ABM1SSR0</accession>
<evidence type="ECO:0000313" key="3">
    <source>
        <dbReference type="Proteomes" id="UP000694941"/>
    </source>
</evidence>
<feature type="compositionally biased region" description="Polar residues" evidence="2">
    <location>
        <begin position="331"/>
        <end position="352"/>
    </location>
</feature>
<protein>
    <submittedName>
        <fullName evidence="4">Microtubule-associated protein futsch-like</fullName>
    </submittedName>
</protein>
<feature type="compositionally biased region" description="Low complexity" evidence="2">
    <location>
        <begin position="46"/>
        <end position="75"/>
    </location>
</feature>
<gene>
    <name evidence="4" type="primary">LOC111086766</name>
</gene>
<feature type="region of interest" description="Disordered" evidence="2">
    <location>
        <begin position="143"/>
        <end position="278"/>
    </location>
</feature>
<feature type="region of interest" description="Disordered" evidence="2">
    <location>
        <begin position="1"/>
        <end position="89"/>
    </location>
</feature>